<organism evidence="12 13">
    <name type="scientific">Bifidobacterium magnum</name>
    <dbReference type="NCBI Taxonomy" id="1692"/>
    <lineage>
        <taxon>Bacteria</taxon>
        <taxon>Bacillati</taxon>
        <taxon>Actinomycetota</taxon>
        <taxon>Actinomycetes</taxon>
        <taxon>Bifidobacteriales</taxon>
        <taxon>Bifidobacteriaceae</taxon>
        <taxon>Bifidobacterium</taxon>
    </lineage>
</organism>
<dbReference type="InterPro" id="IPR001807">
    <property type="entry name" value="ClC"/>
</dbReference>
<evidence type="ECO:0000256" key="1">
    <source>
        <dbReference type="ARBA" id="ARBA00004141"/>
    </source>
</evidence>
<keyword evidence="5" id="KW-0406">Ion transport</keyword>
<reference evidence="12 13" key="1">
    <citation type="submission" date="2014-03" db="EMBL/GenBank/DDBJ databases">
        <title>Genomics of Bifidobacteria.</title>
        <authorList>
            <person name="Ventura M."/>
            <person name="Milani C."/>
            <person name="Lugli G.A."/>
        </authorList>
    </citation>
    <scope>NUCLEOTIDE SEQUENCE [LARGE SCALE GENOMIC DNA]</scope>
    <source>
        <strain evidence="12 13">LMG 11591</strain>
    </source>
</reference>
<evidence type="ECO:0000256" key="8">
    <source>
        <dbReference type="ARBA" id="ARBA00023214"/>
    </source>
</evidence>
<keyword evidence="13" id="KW-1185">Reference proteome</keyword>
<evidence type="ECO:0000256" key="4">
    <source>
        <dbReference type="ARBA" id="ARBA00022989"/>
    </source>
</evidence>
<feature type="transmembrane region" description="Helical" evidence="11">
    <location>
        <begin position="393"/>
        <end position="411"/>
    </location>
</feature>
<evidence type="ECO:0000313" key="12">
    <source>
        <dbReference type="EMBL" id="KFI68671.1"/>
    </source>
</evidence>
<feature type="transmembrane region" description="Helical" evidence="11">
    <location>
        <begin position="162"/>
        <end position="182"/>
    </location>
</feature>
<dbReference type="Proteomes" id="UP000029052">
    <property type="component" value="Unassembled WGS sequence"/>
</dbReference>
<evidence type="ECO:0000256" key="11">
    <source>
        <dbReference type="SAM" id="Phobius"/>
    </source>
</evidence>
<evidence type="ECO:0000256" key="3">
    <source>
        <dbReference type="ARBA" id="ARBA00022692"/>
    </source>
</evidence>
<comment type="subcellular location">
    <subcellularLocation>
        <location evidence="1">Membrane</location>
        <topology evidence="1">Multi-pass membrane protein</topology>
    </subcellularLocation>
</comment>
<dbReference type="Gene3D" id="1.10.3080.10">
    <property type="entry name" value="Clc chloride channel"/>
    <property type="match status" value="1"/>
</dbReference>
<feature type="transmembrane region" description="Helical" evidence="11">
    <location>
        <begin position="286"/>
        <end position="305"/>
    </location>
</feature>
<evidence type="ECO:0000256" key="6">
    <source>
        <dbReference type="ARBA" id="ARBA00023136"/>
    </source>
</evidence>
<accession>A0A087BCC1</accession>
<sequence length="495" mass="52976">MTHERPDTASSDDSEDSQRWRERDDAPKTRPSVGPADPSHAAGHFDNDLLQPGQAVPVHLDPERRPTIERLATMVVCCTVVGAIIGVCTAIMSFVLYAVEAWSLGYKETTSMPGPYTVDWRRRIISLVIAAIIAAIIWYLLRKRYHRVPSVEQALHGALMPWWQTAVHVMLQICIIGAGMSLGREAGPRQLGAMIGQRAGLISRLNKRDLYTLVSIGAGAGIAGVYNAPLAGAVFAIEILMMDLSLEKITCALLCSGMSAWVCTLFTGTHTFYVMGQVDPTFSPDLMLFAIPAGFVCGVCGGLFRKGSKWAEQNKVQGKKILWTLPLAGLATGVLAIWLPEVMGNGRAVAQLGFASSATMAMLPLILLSFIAKGVMTLLTIRSGASGGVLSPAIALGASMGCALGIIWMQFAHTNSIGVYALLGAAALLGASEQAPLMAMCLAMEITSAPMNLFVPVCVIMAVSMLSSRLTLPKVDRVRNTIAHRSFEEGSVFDD</sequence>
<feature type="transmembrane region" description="Helical" evidence="11">
    <location>
        <begin position="453"/>
        <end position="472"/>
    </location>
</feature>
<keyword evidence="8" id="KW-0868">Chloride</keyword>
<dbReference type="STRING" id="1692.BMAGN_0538"/>
<dbReference type="InterPro" id="IPR014743">
    <property type="entry name" value="Cl-channel_core"/>
</dbReference>
<dbReference type="eggNOG" id="COG0038">
    <property type="taxonomic scope" value="Bacteria"/>
</dbReference>
<dbReference type="PANTHER" id="PTHR43427:SF6">
    <property type="entry name" value="CHLORIDE CHANNEL PROTEIN CLC-E"/>
    <property type="match status" value="1"/>
</dbReference>
<evidence type="ECO:0000256" key="5">
    <source>
        <dbReference type="ARBA" id="ARBA00023065"/>
    </source>
</evidence>
<dbReference type="InterPro" id="IPR050368">
    <property type="entry name" value="ClC-type_chloride_channel"/>
</dbReference>
<dbReference type="RefSeq" id="WP_022859149.1">
    <property type="nucleotide sequence ID" value="NZ_JGZB01000003.1"/>
</dbReference>
<evidence type="ECO:0000256" key="9">
    <source>
        <dbReference type="ARBA" id="ARBA00023303"/>
    </source>
</evidence>
<dbReference type="SUPFAM" id="SSF81340">
    <property type="entry name" value="Clc chloride channel"/>
    <property type="match status" value="1"/>
</dbReference>
<evidence type="ECO:0000256" key="10">
    <source>
        <dbReference type="SAM" id="MobiDB-lite"/>
    </source>
</evidence>
<keyword evidence="4 11" id="KW-1133">Transmembrane helix</keyword>
<evidence type="ECO:0000256" key="2">
    <source>
        <dbReference type="ARBA" id="ARBA00022448"/>
    </source>
</evidence>
<dbReference type="Pfam" id="PF00654">
    <property type="entry name" value="Voltage_CLC"/>
    <property type="match status" value="1"/>
</dbReference>
<feature type="transmembrane region" description="Helical" evidence="11">
    <location>
        <begin position="360"/>
        <end position="381"/>
    </location>
</feature>
<feature type="region of interest" description="Disordered" evidence="10">
    <location>
        <begin position="1"/>
        <end position="44"/>
    </location>
</feature>
<evidence type="ECO:0000313" key="13">
    <source>
        <dbReference type="Proteomes" id="UP000029052"/>
    </source>
</evidence>
<comment type="caution">
    <text evidence="12">The sequence shown here is derived from an EMBL/GenBank/DDBJ whole genome shotgun (WGS) entry which is preliminary data.</text>
</comment>
<dbReference type="GO" id="GO:0034707">
    <property type="term" value="C:chloride channel complex"/>
    <property type="evidence" value="ECO:0007669"/>
    <property type="project" value="UniProtKB-KW"/>
</dbReference>
<keyword evidence="9" id="KW-0407">Ion channel</keyword>
<feature type="transmembrane region" description="Helical" evidence="11">
    <location>
        <begin position="71"/>
        <end position="104"/>
    </location>
</feature>
<feature type="transmembrane region" description="Helical" evidence="11">
    <location>
        <begin position="321"/>
        <end position="340"/>
    </location>
</feature>
<gene>
    <name evidence="12" type="ORF">BMAGN_0538</name>
</gene>
<keyword evidence="2" id="KW-0813">Transport</keyword>
<feature type="transmembrane region" description="Helical" evidence="11">
    <location>
        <begin position="210"/>
        <end position="237"/>
    </location>
</feature>
<dbReference type="GO" id="GO:0005254">
    <property type="term" value="F:chloride channel activity"/>
    <property type="evidence" value="ECO:0007669"/>
    <property type="project" value="UniProtKB-KW"/>
</dbReference>
<dbReference type="EMBL" id="JGZB01000003">
    <property type="protein sequence ID" value="KFI68671.1"/>
    <property type="molecule type" value="Genomic_DNA"/>
</dbReference>
<dbReference type="PANTHER" id="PTHR43427">
    <property type="entry name" value="CHLORIDE CHANNEL PROTEIN CLC-E"/>
    <property type="match status" value="1"/>
</dbReference>
<dbReference type="PRINTS" id="PR00762">
    <property type="entry name" value="CLCHANNEL"/>
</dbReference>
<dbReference type="AlphaFoldDB" id="A0A087BCC1"/>
<name>A0A087BCC1_9BIFI</name>
<feature type="transmembrane region" description="Helical" evidence="11">
    <location>
        <begin position="124"/>
        <end position="141"/>
    </location>
</feature>
<feature type="compositionally biased region" description="Basic and acidic residues" evidence="10">
    <location>
        <begin position="16"/>
        <end position="28"/>
    </location>
</feature>
<protein>
    <submittedName>
        <fullName evidence="12">Cl-:H+ (2:1) antiporter</fullName>
    </submittedName>
</protein>
<keyword evidence="6 11" id="KW-0472">Membrane</keyword>
<keyword evidence="3 11" id="KW-0812">Transmembrane</keyword>
<evidence type="ECO:0000256" key="7">
    <source>
        <dbReference type="ARBA" id="ARBA00023173"/>
    </source>
</evidence>
<keyword evidence="7" id="KW-0869">Chloride channel</keyword>
<feature type="transmembrane region" description="Helical" evidence="11">
    <location>
        <begin position="249"/>
        <end position="274"/>
    </location>
</feature>
<proteinExistence type="predicted"/>